<dbReference type="PROSITE" id="PS50181">
    <property type="entry name" value="FBOX"/>
    <property type="match status" value="1"/>
</dbReference>
<dbReference type="InterPro" id="IPR036047">
    <property type="entry name" value="F-box-like_dom_sf"/>
</dbReference>
<reference evidence="3" key="1">
    <citation type="journal article" date="2020" name="Stud. Mycol.">
        <title>101 Dothideomycetes genomes: a test case for predicting lifestyles and emergence of pathogens.</title>
        <authorList>
            <person name="Haridas S."/>
            <person name="Albert R."/>
            <person name="Binder M."/>
            <person name="Bloem J."/>
            <person name="Labutti K."/>
            <person name="Salamov A."/>
            <person name="Andreopoulos B."/>
            <person name="Baker S."/>
            <person name="Barry K."/>
            <person name="Bills G."/>
            <person name="Bluhm B."/>
            <person name="Cannon C."/>
            <person name="Castanera R."/>
            <person name="Culley D."/>
            <person name="Daum C."/>
            <person name="Ezra D."/>
            <person name="Gonzalez J."/>
            <person name="Henrissat B."/>
            <person name="Kuo A."/>
            <person name="Liang C."/>
            <person name="Lipzen A."/>
            <person name="Lutzoni F."/>
            <person name="Magnuson J."/>
            <person name="Mondo S."/>
            <person name="Nolan M."/>
            <person name="Ohm R."/>
            <person name="Pangilinan J."/>
            <person name="Park H.-J."/>
            <person name="Ramirez L."/>
            <person name="Alfaro M."/>
            <person name="Sun H."/>
            <person name="Tritt A."/>
            <person name="Yoshinaga Y."/>
            <person name="Zwiers L.-H."/>
            <person name="Turgeon B."/>
            <person name="Goodwin S."/>
            <person name="Spatafora J."/>
            <person name="Crous P."/>
            <person name="Grigoriev I."/>
        </authorList>
    </citation>
    <scope>NUCLEOTIDE SEQUENCE</scope>
    <source>
        <strain evidence="3">CBS 675.92</strain>
    </source>
</reference>
<dbReference type="Proteomes" id="UP000800035">
    <property type="component" value="Unassembled WGS sequence"/>
</dbReference>
<protein>
    <recommendedName>
        <fullName evidence="2">F-box domain-containing protein</fullName>
    </recommendedName>
</protein>
<dbReference type="EMBL" id="ML976980">
    <property type="protein sequence ID" value="KAF1961889.1"/>
    <property type="molecule type" value="Genomic_DNA"/>
</dbReference>
<name>A0A6A5UD60_9PLEO</name>
<organism evidence="3 4">
    <name type="scientific">Byssothecium circinans</name>
    <dbReference type="NCBI Taxonomy" id="147558"/>
    <lineage>
        <taxon>Eukaryota</taxon>
        <taxon>Fungi</taxon>
        <taxon>Dikarya</taxon>
        <taxon>Ascomycota</taxon>
        <taxon>Pezizomycotina</taxon>
        <taxon>Dothideomycetes</taxon>
        <taxon>Pleosporomycetidae</taxon>
        <taxon>Pleosporales</taxon>
        <taxon>Massarineae</taxon>
        <taxon>Massarinaceae</taxon>
        <taxon>Byssothecium</taxon>
    </lineage>
</organism>
<evidence type="ECO:0000256" key="1">
    <source>
        <dbReference type="SAM" id="MobiDB-lite"/>
    </source>
</evidence>
<feature type="domain" description="F-box" evidence="2">
    <location>
        <begin position="35"/>
        <end position="66"/>
    </location>
</feature>
<evidence type="ECO:0000313" key="4">
    <source>
        <dbReference type="Proteomes" id="UP000800035"/>
    </source>
</evidence>
<keyword evidence="4" id="KW-1185">Reference proteome</keyword>
<dbReference type="AlphaFoldDB" id="A0A6A5UD60"/>
<feature type="compositionally biased region" description="Low complexity" evidence="1">
    <location>
        <begin position="9"/>
        <end position="18"/>
    </location>
</feature>
<proteinExistence type="predicted"/>
<sequence length="72" mass="8180">MRPRKRKNSPSVPESASSEPKKRKTEAVCTPNVMRSRLESLPTEFIRIITAFLPTRDILDLARTCQTTAPPR</sequence>
<dbReference type="SUPFAM" id="SSF81383">
    <property type="entry name" value="F-box domain"/>
    <property type="match status" value="1"/>
</dbReference>
<gene>
    <name evidence="3" type="ORF">CC80DRAFT_488275</name>
</gene>
<feature type="region of interest" description="Disordered" evidence="1">
    <location>
        <begin position="1"/>
        <end position="28"/>
    </location>
</feature>
<evidence type="ECO:0000313" key="3">
    <source>
        <dbReference type="EMBL" id="KAF1961889.1"/>
    </source>
</evidence>
<evidence type="ECO:0000259" key="2">
    <source>
        <dbReference type="PROSITE" id="PS50181"/>
    </source>
</evidence>
<accession>A0A6A5UD60</accession>
<dbReference type="InterPro" id="IPR001810">
    <property type="entry name" value="F-box_dom"/>
</dbReference>